<evidence type="ECO:0000256" key="1">
    <source>
        <dbReference type="SAM" id="MobiDB-lite"/>
    </source>
</evidence>
<dbReference type="EMBL" id="OU898284">
    <property type="protein sequence ID" value="CAG9840678.1"/>
    <property type="molecule type" value="Genomic_DNA"/>
</dbReference>
<dbReference type="GO" id="GO:1900271">
    <property type="term" value="P:regulation of long-term synaptic potentiation"/>
    <property type="evidence" value="ECO:0007669"/>
    <property type="project" value="TreeGrafter"/>
</dbReference>
<feature type="compositionally biased region" description="Low complexity" evidence="1">
    <location>
        <begin position="247"/>
        <end position="259"/>
    </location>
</feature>
<organism evidence="2 3">
    <name type="scientific">Diabrotica balteata</name>
    <name type="common">Banded cucumber beetle</name>
    <dbReference type="NCBI Taxonomy" id="107213"/>
    <lineage>
        <taxon>Eukaryota</taxon>
        <taxon>Metazoa</taxon>
        <taxon>Ecdysozoa</taxon>
        <taxon>Arthropoda</taxon>
        <taxon>Hexapoda</taxon>
        <taxon>Insecta</taxon>
        <taxon>Pterygota</taxon>
        <taxon>Neoptera</taxon>
        <taxon>Endopterygota</taxon>
        <taxon>Coleoptera</taxon>
        <taxon>Polyphaga</taxon>
        <taxon>Cucujiformia</taxon>
        <taxon>Chrysomeloidea</taxon>
        <taxon>Chrysomelidae</taxon>
        <taxon>Galerucinae</taxon>
        <taxon>Diabroticina</taxon>
        <taxon>Diabroticites</taxon>
        <taxon>Diabrotica</taxon>
    </lineage>
</organism>
<evidence type="ECO:0000313" key="2">
    <source>
        <dbReference type="EMBL" id="CAG9840678.1"/>
    </source>
</evidence>
<gene>
    <name evidence="2" type="ORF">DIABBA_LOCUS13302</name>
</gene>
<protein>
    <recommendedName>
        <fullName evidence="4">Retrotransposon gag domain-containing protein</fullName>
    </recommendedName>
</protein>
<proteinExistence type="predicted"/>
<keyword evidence="3" id="KW-1185">Reference proteome</keyword>
<dbReference type="PANTHER" id="PTHR15962:SF0">
    <property type="entry name" value="ACTIVITY-REGULATED CYTOSKELETON-ASSOCIATED PROTEIN"/>
    <property type="match status" value="1"/>
</dbReference>
<dbReference type="GO" id="GO:0015629">
    <property type="term" value="C:actin cytoskeleton"/>
    <property type="evidence" value="ECO:0007669"/>
    <property type="project" value="TreeGrafter"/>
</dbReference>
<dbReference type="Proteomes" id="UP001153709">
    <property type="component" value="Chromosome 9"/>
</dbReference>
<feature type="region of interest" description="Disordered" evidence="1">
    <location>
        <begin position="17"/>
        <end position="47"/>
    </location>
</feature>
<dbReference type="AlphaFoldDB" id="A0A9N9XIH0"/>
<dbReference type="GO" id="GO:0005737">
    <property type="term" value="C:cytoplasm"/>
    <property type="evidence" value="ECO:0007669"/>
    <property type="project" value="TreeGrafter"/>
</dbReference>
<dbReference type="GO" id="GO:0003729">
    <property type="term" value="F:mRNA binding"/>
    <property type="evidence" value="ECO:0007669"/>
    <property type="project" value="InterPro"/>
</dbReference>
<dbReference type="InterPro" id="IPR023263">
    <property type="entry name" value="Arc"/>
</dbReference>
<feature type="compositionally biased region" description="Polar residues" evidence="1">
    <location>
        <begin position="260"/>
        <end position="276"/>
    </location>
</feature>
<feature type="compositionally biased region" description="Low complexity" evidence="1">
    <location>
        <begin position="212"/>
        <end position="226"/>
    </location>
</feature>
<reference evidence="2" key="1">
    <citation type="submission" date="2022-01" db="EMBL/GenBank/DDBJ databases">
        <authorList>
            <person name="King R."/>
        </authorList>
    </citation>
    <scope>NUCLEOTIDE SEQUENCE</scope>
</reference>
<evidence type="ECO:0008006" key="4">
    <source>
        <dbReference type="Google" id="ProtNLM"/>
    </source>
</evidence>
<evidence type="ECO:0000313" key="3">
    <source>
        <dbReference type="Proteomes" id="UP001153709"/>
    </source>
</evidence>
<name>A0A9N9XIH0_DIABA</name>
<dbReference type="GO" id="GO:0048168">
    <property type="term" value="P:regulation of neuronal synaptic plasticity"/>
    <property type="evidence" value="ECO:0007669"/>
    <property type="project" value="TreeGrafter"/>
</dbReference>
<dbReference type="OrthoDB" id="6782657at2759"/>
<feature type="region of interest" description="Disordered" evidence="1">
    <location>
        <begin position="193"/>
        <end position="292"/>
    </location>
</feature>
<dbReference type="GO" id="GO:0005886">
    <property type="term" value="C:plasma membrane"/>
    <property type="evidence" value="ECO:0007669"/>
    <property type="project" value="TreeGrafter"/>
</dbReference>
<sequence>MLAVLTQAVTALTIASTKKEASTPPPAPAVAPGWKPPLKKFSGAEHESPEEFANQATEYLLDMSIQEKHWTAYLLQHGLEGDAAIWATTHADPKTDHHTFFKRLIEHFSHSSRYSKLLAKLYGHKQRSEPAAEFISYKMALFNRVSPSTIDEDRCTIITDQLKPELRKFLRVNPPRTIEDLRRTVDELEIDIKASTPASAQQKHEKQPSTSGNRGPGPQQPQDRQLQPPPRHNRPQQSETLQDWRSRGNNNRNHGGNYNQSRNQGGNHTNNQSNRHQSGHAVPEATAQQPATSGNAAIQDLYNSLAILTQAVTALTLHSTKAEVPAAPPTPPAPAPRWKPTLKKFTGAEHESPEEFADLATDHLRNMNIETKYWTAYLLEHGLEGEAATWATTHADPKLEYHTFFGRLIDHFSHPSRFSRLLAKLYGHKQRAEPAAEFISKKMALFNRVSPSTRDEDRYTIIMDQLRPEIRQFLRSNPPKTEEDLRRTVDEIEIDIEASTPTSAKKHEKQGYFP</sequence>
<dbReference type="GO" id="GO:0007010">
    <property type="term" value="P:cytoskeleton organization"/>
    <property type="evidence" value="ECO:0007669"/>
    <property type="project" value="TreeGrafter"/>
</dbReference>
<accession>A0A9N9XIH0</accession>
<dbReference type="PANTHER" id="PTHR15962">
    <property type="entry name" value="ACTIVITY-REGULATED CYTOSKELETON-ASSOCIATED PROTEIN"/>
    <property type="match status" value="1"/>
</dbReference>